<dbReference type="Proteomes" id="UP000722989">
    <property type="component" value="Unassembled WGS sequence"/>
</dbReference>
<organism evidence="1 2">
    <name type="scientific">Planosporangium thailandense</name>
    <dbReference type="NCBI Taxonomy" id="765197"/>
    <lineage>
        <taxon>Bacteria</taxon>
        <taxon>Bacillati</taxon>
        <taxon>Actinomycetota</taxon>
        <taxon>Actinomycetes</taxon>
        <taxon>Micromonosporales</taxon>
        <taxon>Micromonosporaceae</taxon>
        <taxon>Planosporangium</taxon>
    </lineage>
</organism>
<proteinExistence type="predicted"/>
<gene>
    <name evidence="1" type="ORF">HC031_21250</name>
</gene>
<evidence type="ECO:0000313" key="2">
    <source>
        <dbReference type="Proteomes" id="UP000722989"/>
    </source>
</evidence>
<evidence type="ECO:0000313" key="1">
    <source>
        <dbReference type="EMBL" id="NJC72225.1"/>
    </source>
</evidence>
<sequence length="613" mass="62745">MMLDNVAAARRPRWASLVSFLLVVTVGLAGCTGGGAPAGKPGPTRAASIGVNGAIDALAAAGVGVYDGPTATAPIRTPKAASPLRLLRSQVENLAKDADGGGGIGADAIDDMLPMPPESVPFSFVLAGYVAAAKTPGAERSRTLMAGQDLEQPRSLLFPTIVLTLFVAEATATAPAATGQPTAVATAALDRPAGAPARPAALPIPRLAAGPCGDFSAFFTTTLQKIAAAIVGVLPDIPFLKAAISWALTKGLALGLGAAKDLIERIPFIQALRSAIGTLALAVTVVAALRQWTVSVATQPATAHYRVGAEISGVKAIGTVDDRGGDVFSPEVRECATLLGIDLPRGGAAGSAAAWQVVAGGRHASPAYNQDTKVDAGKRTTFSLVMASESEDVHRGRRIANDQVVLRVTVKRQDVDKVRAFIEGAITKQLPSGVYAALTGVFGDPLAKIAAMTDFTGQGRLVAEYHLADEPPASATPGPSPSGGRAVRVSFDRPETRTESGETVALAGRIVDLVACDGPYGTWKGTFRVGGIQSAFPVPWKEVPVSFSMGGGSGTRTVHIKPDEVVVLPPNITSDTEADVSVDGKTMTLTGRVDGDIGSVSMPIRPAPDASCP</sequence>
<accession>A0ABX0Y1J0</accession>
<keyword evidence="2" id="KW-1185">Reference proteome</keyword>
<name>A0ABX0Y1J0_9ACTN</name>
<dbReference type="EMBL" id="JAATVY010000017">
    <property type="protein sequence ID" value="NJC72225.1"/>
    <property type="molecule type" value="Genomic_DNA"/>
</dbReference>
<protein>
    <submittedName>
        <fullName evidence="1">Uncharacterized protein</fullName>
    </submittedName>
</protein>
<dbReference type="RefSeq" id="WP_167927141.1">
    <property type="nucleotide sequence ID" value="NZ_JAATVY010000017.1"/>
</dbReference>
<comment type="caution">
    <text evidence="1">The sequence shown here is derived from an EMBL/GenBank/DDBJ whole genome shotgun (WGS) entry which is preliminary data.</text>
</comment>
<reference evidence="1 2" key="1">
    <citation type="submission" date="2020-03" db="EMBL/GenBank/DDBJ databases">
        <title>WGS of the type strain of Planosporangium spp.</title>
        <authorList>
            <person name="Thawai C."/>
        </authorList>
    </citation>
    <scope>NUCLEOTIDE SEQUENCE [LARGE SCALE GENOMIC DNA]</scope>
    <source>
        <strain evidence="1 2">TBRC 5610</strain>
    </source>
</reference>